<name>A0A1F7W555_9BACT</name>
<dbReference type="AlphaFoldDB" id="A0A1F7W555"/>
<dbReference type="EMBL" id="MGFD01000051">
    <property type="protein sequence ID" value="OGL97337.1"/>
    <property type="molecule type" value="Genomic_DNA"/>
</dbReference>
<protein>
    <submittedName>
        <fullName evidence="1">Uncharacterized protein</fullName>
    </submittedName>
</protein>
<sequence length="240" mass="26679">MYTSENLERWGKSIMSQANDLQRLFPGINVACGNQLFGEGSYWKNLQQVLPNGATYLAIFPKHSVLARYATGNETWPVYNRALAHTLAIMKQTRTDFVDWSDGRIGPENERMTTATKDVFDELEKRPGDVIALAIQTGILHCNESARNVQASFGGQEFGLDSVSASSFLLVHPKRLMKYEHLGIDCPGSERVHKNTDQFDHTSCFSFRDGNLGFGARPFADPHPCYGSASAFLPALKVKS</sequence>
<evidence type="ECO:0000313" key="1">
    <source>
        <dbReference type="EMBL" id="OGL97337.1"/>
    </source>
</evidence>
<reference evidence="1 2" key="1">
    <citation type="journal article" date="2016" name="Nat. Commun.">
        <title>Thousands of microbial genomes shed light on interconnected biogeochemical processes in an aquifer system.</title>
        <authorList>
            <person name="Anantharaman K."/>
            <person name="Brown C.T."/>
            <person name="Hug L.A."/>
            <person name="Sharon I."/>
            <person name="Castelle C.J."/>
            <person name="Probst A.J."/>
            <person name="Thomas B.C."/>
            <person name="Singh A."/>
            <person name="Wilkins M.J."/>
            <person name="Karaoz U."/>
            <person name="Brodie E.L."/>
            <person name="Williams K.H."/>
            <person name="Hubbard S.S."/>
            <person name="Banfield J.F."/>
        </authorList>
    </citation>
    <scope>NUCLEOTIDE SEQUENCE [LARGE SCALE GENOMIC DNA]</scope>
</reference>
<proteinExistence type="predicted"/>
<dbReference type="Proteomes" id="UP000177331">
    <property type="component" value="Unassembled WGS sequence"/>
</dbReference>
<organism evidence="1 2">
    <name type="scientific">Candidatus Uhrbacteria bacterium RIFOXYB2_FULL_45_11</name>
    <dbReference type="NCBI Taxonomy" id="1802421"/>
    <lineage>
        <taxon>Bacteria</taxon>
        <taxon>Candidatus Uhriibacteriota</taxon>
    </lineage>
</organism>
<comment type="caution">
    <text evidence="1">The sequence shown here is derived from an EMBL/GenBank/DDBJ whole genome shotgun (WGS) entry which is preliminary data.</text>
</comment>
<evidence type="ECO:0000313" key="2">
    <source>
        <dbReference type="Proteomes" id="UP000177331"/>
    </source>
</evidence>
<gene>
    <name evidence="1" type="ORF">A2318_02340</name>
</gene>
<accession>A0A1F7W555</accession>